<dbReference type="PANTHER" id="PTHR11439:SF467">
    <property type="entry name" value="INTEGRASE CATALYTIC DOMAIN-CONTAINING PROTEIN"/>
    <property type="match status" value="1"/>
</dbReference>
<name>A0A2I0I7H9_PUNGR</name>
<comment type="caution">
    <text evidence="2">The sequence shown here is derived from an EMBL/GenBank/DDBJ whole genome shotgun (WGS) entry which is preliminary data.</text>
</comment>
<organism evidence="2 3">
    <name type="scientific">Punica granatum</name>
    <name type="common">Pomegranate</name>
    <dbReference type="NCBI Taxonomy" id="22663"/>
    <lineage>
        <taxon>Eukaryota</taxon>
        <taxon>Viridiplantae</taxon>
        <taxon>Streptophyta</taxon>
        <taxon>Embryophyta</taxon>
        <taxon>Tracheophyta</taxon>
        <taxon>Spermatophyta</taxon>
        <taxon>Magnoliopsida</taxon>
        <taxon>eudicotyledons</taxon>
        <taxon>Gunneridae</taxon>
        <taxon>Pentapetalae</taxon>
        <taxon>rosids</taxon>
        <taxon>malvids</taxon>
        <taxon>Myrtales</taxon>
        <taxon>Lythraceae</taxon>
        <taxon>Punica</taxon>
    </lineage>
</organism>
<evidence type="ECO:0000313" key="2">
    <source>
        <dbReference type="EMBL" id="PKI39955.1"/>
    </source>
</evidence>
<gene>
    <name evidence="2" type="ORF">CRG98_039618</name>
</gene>
<protein>
    <recommendedName>
        <fullName evidence="1">Reverse transcriptase Ty1/copia-type domain-containing protein</fullName>
    </recommendedName>
</protein>
<sequence length="320" mass="37147">MDTDKPVETPTHIEKVIEPRRSSRVTLTPARYFNLHENVQELFVHGDNNQRDDPTTYEEAISDIDSSKWLEAMKFEMDSMSKKQVWDLVDPPEGIVPITNKWVFKRKIGTDGKVETCKARLVAKGYSQRMGVDYEATFSPVAILKSIKILLNIVAHYDYEAFRSWNRRFDDAVKSIGFIKNKDEPYVYKKGWLSKTFSMKDLGEATYILGIQIYKDRSKRLIGLSQDLYLDKVLKRFNMQDSRRGLLPVRYGIRLSKTMSSKTHEKREKMAEVPYASAIGSLMYAMLCTRPNITYVVCMTNKYQSNPRPDHWTAVKNILK</sequence>
<reference evidence="2 3" key="1">
    <citation type="submission" date="2017-11" db="EMBL/GenBank/DDBJ databases">
        <title>De-novo sequencing of pomegranate (Punica granatum L.) genome.</title>
        <authorList>
            <person name="Akparov Z."/>
            <person name="Amiraslanov A."/>
            <person name="Hajiyeva S."/>
            <person name="Abbasov M."/>
            <person name="Kaur K."/>
            <person name="Hamwieh A."/>
            <person name="Solovyev V."/>
            <person name="Salamov A."/>
            <person name="Braich B."/>
            <person name="Kosarev P."/>
            <person name="Mahmoud A."/>
            <person name="Hajiyev E."/>
            <person name="Babayeva S."/>
            <person name="Izzatullayeva V."/>
            <person name="Mammadov A."/>
            <person name="Mammadov A."/>
            <person name="Sharifova S."/>
            <person name="Ojaghi J."/>
            <person name="Eynullazada K."/>
            <person name="Bayramov B."/>
            <person name="Abdulazimova A."/>
            <person name="Shahmuradov I."/>
        </authorList>
    </citation>
    <scope>NUCLEOTIDE SEQUENCE [LARGE SCALE GENOMIC DNA]</scope>
    <source>
        <strain evidence="3">cv. AG2017</strain>
        <tissue evidence="2">Leaf</tissue>
    </source>
</reference>
<dbReference type="InterPro" id="IPR013103">
    <property type="entry name" value="RVT_2"/>
</dbReference>
<feature type="domain" description="Reverse transcriptase Ty1/copia-type" evidence="1">
    <location>
        <begin position="84"/>
        <end position="159"/>
    </location>
</feature>
<evidence type="ECO:0000259" key="1">
    <source>
        <dbReference type="Pfam" id="PF07727"/>
    </source>
</evidence>
<dbReference type="AlphaFoldDB" id="A0A2I0I7H9"/>
<dbReference type="EMBL" id="PGOL01003681">
    <property type="protein sequence ID" value="PKI39955.1"/>
    <property type="molecule type" value="Genomic_DNA"/>
</dbReference>
<proteinExistence type="predicted"/>
<keyword evidence="3" id="KW-1185">Reference proteome</keyword>
<dbReference type="PANTHER" id="PTHR11439">
    <property type="entry name" value="GAG-POL-RELATED RETROTRANSPOSON"/>
    <property type="match status" value="1"/>
</dbReference>
<dbReference type="Pfam" id="PF07727">
    <property type="entry name" value="RVT_2"/>
    <property type="match status" value="1"/>
</dbReference>
<dbReference type="STRING" id="22663.A0A2I0I7H9"/>
<accession>A0A2I0I7H9</accession>
<evidence type="ECO:0000313" key="3">
    <source>
        <dbReference type="Proteomes" id="UP000233551"/>
    </source>
</evidence>
<dbReference type="Proteomes" id="UP000233551">
    <property type="component" value="Unassembled WGS sequence"/>
</dbReference>